<reference evidence="2" key="1">
    <citation type="submission" date="2020-02" db="EMBL/GenBank/DDBJ databases">
        <authorList>
            <person name="Meier V. D."/>
        </authorList>
    </citation>
    <scope>NUCLEOTIDE SEQUENCE</scope>
    <source>
        <strain evidence="2">AVDCRST_MAG79</strain>
    </source>
</reference>
<evidence type="ECO:0000313" key="2">
    <source>
        <dbReference type="EMBL" id="CAA9538273.1"/>
    </source>
</evidence>
<gene>
    <name evidence="2" type="ORF">AVDCRST_MAG79-1603</name>
</gene>
<dbReference type="AlphaFoldDB" id="A0A6J4U1Z8"/>
<dbReference type="EMBL" id="CADCWC010000241">
    <property type="protein sequence ID" value="CAA9538273.1"/>
    <property type="molecule type" value="Genomic_DNA"/>
</dbReference>
<organism evidence="2">
    <name type="scientific">uncultured Thermoleophilia bacterium</name>
    <dbReference type="NCBI Taxonomy" id="1497501"/>
    <lineage>
        <taxon>Bacteria</taxon>
        <taxon>Bacillati</taxon>
        <taxon>Actinomycetota</taxon>
        <taxon>Thermoleophilia</taxon>
        <taxon>environmental samples</taxon>
    </lineage>
</organism>
<protein>
    <submittedName>
        <fullName evidence="2">Uncharacterized protein</fullName>
    </submittedName>
</protein>
<proteinExistence type="predicted"/>
<name>A0A6J4U1Z8_9ACTN</name>
<sequence>GAGPRPSSGCLDHDVRRASARSPLRRSVATAGSVRRDGVRSPGRPM</sequence>
<feature type="non-terminal residue" evidence="2">
    <location>
        <position position="46"/>
    </location>
</feature>
<feature type="region of interest" description="Disordered" evidence="1">
    <location>
        <begin position="1"/>
        <end position="46"/>
    </location>
</feature>
<feature type="compositionally biased region" description="Low complexity" evidence="1">
    <location>
        <begin position="20"/>
        <end position="29"/>
    </location>
</feature>
<evidence type="ECO:0000256" key="1">
    <source>
        <dbReference type="SAM" id="MobiDB-lite"/>
    </source>
</evidence>
<feature type="non-terminal residue" evidence="2">
    <location>
        <position position="1"/>
    </location>
</feature>
<accession>A0A6J4U1Z8</accession>